<evidence type="ECO:0000313" key="2">
    <source>
        <dbReference type="Proteomes" id="UP000189796"/>
    </source>
</evidence>
<protein>
    <submittedName>
        <fullName evidence="1">Uncharacterized protein</fullName>
    </submittedName>
</protein>
<dbReference type="Proteomes" id="UP000189796">
    <property type="component" value="Chromosome I"/>
</dbReference>
<proteinExistence type="predicted"/>
<evidence type="ECO:0000313" key="1">
    <source>
        <dbReference type="EMBL" id="SHI04222.1"/>
    </source>
</evidence>
<reference evidence="1 2" key="1">
    <citation type="submission" date="2016-11" db="EMBL/GenBank/DDBJ databases">
        <authorList>
            <person name="Jaros S."/>
            <person name="Januszkiewicz K."/>
            <person name="Wedrychowicz H."/>
        </authorList>
    </citation>
    <scope>NUCLEOTIDE SEQUENCE [LARGE SCALE GENOMIC DNA]</scope>
    <source>
        <strain evidence="1 2">GAS138</strain>
    </source>
</reference>
<dbReference type="AlphaFoldDB" id="A0A1M5XWX2"/>
<name>A0A1M5XWX2_9BRAD</name>
<accession>A0A1M5XWX2</accession>
<dbReference type="EMBL" id="LT670817">
    <property type="protein sequence ID" value="SHI04222.1"/>
    <property type="molecule type" value="Genomic_DNA"/>
</dbReference>
<sequence length="108" mass="12654">MPKLSYEDMIARRIDLPAKKPATSKAEFQTIEAVRAYTAGILRGFKPELIILVPWRIFFIEGDSFERPISSQTYTHAWIVWPERSKRAGNEETRIEWASQHVEVQPWH</sequence>
<organism evidence="1 2">
    <name type="scientific">Bradyrhizobium erythrophlei</name>
    <dbReference type="NCBI Taxonomy" id="1437360"/>
    <lineage>
        <taxon>Bacteria</taxon>
        <taxon>Pseudomonadati</taxon>
        <taxon>Pseudomonadota</taxon>
        <taxon>Alphaproteobacteria</taxon>
        <taxon>Hyphomicrobiales</taxon>
        <taxon>Nitrobacteraceae</taxon>
        <taxon>Bradyrhizobium</taxon>
    </lineage>
</organism>
<dbReference type="RefSeq" id="WP_154072712.1">
    <property type="nucleotide sequence ID" value="NZ_LT670817.1"/>
</dbReference>
<gene>
    <name evidence="1" type="ORF">SAMN05443248_7688</name>
</gene>